<keyword evidence="3" id="KW-1185">Reference proteome</keyword>
<accession>A0A327JT45</accession>
<feature type="transmembrane region" description="Helical" evidence="1">
    <location>
        <begin position="44"/>
        <end position="67"/>
    </location>
</feature>
<keyword evidence="1" id="KW-0812">Transmembrane</keyword>
<reference evidence="2 3" key="1">
    <citation type="submission" date="2017-07" db="EMBL/GenBank/DDBJ databases">
        <title>Draft Genome Sequences of Select Purple Nonsulfur Bacteria.</title>
        <authorList>
            <person name="Lasarre B."/>
            <person name="Mckinlay J.B."/>
        </authorList>
    </citation>
    <scope>NUCLEOTIDE SEQUENCE [LARGE SCALE GENOMIC DNA]</scope>
    <source>
        <strain evidence="2 3">DSM 11907</strain>
    </source>
</reference>
<feature type="transmembrane region" description="Helical" evidence="1">
    <location>
        <begin position="188"/>
        <end position="207"/>
    </location>
</feature>
<name>A0A327JT45_9BRAD</name>
<dbReference type="Pfam" id="PF14023">
    <property type="entry name" value="Bestrophin-like"/>
    <property type="match status" value="1"/>
</dbReference>
<dbReference type="InterPro" id="IPR025333">
    <property type="entry name" value="DUF4239"/>
</dbReference>
<proteinExistence type="predicted"/>
<sequence length="260" mass="27572">MINGWLMLPAWALFGTLVAFYAATAAVIAWLAMGSPVSGWIKSFTGVVAPFIAAVSVLFSLLTGFLAGDIADRNRQAWRAVNGEASAIVMLNTLSLAAVTDMSAIRAQLKTYADSVLKDEWPVMAEGRRSPATGAALRELLRHAADPAIARDAGQTAATALLNAVIRIRDARAERLALASDQTNDIKWLTVLALGIVTQIAVALVHLDKPRAKIAAMAVFTLGAIIALGLVALQEYPFSGHMRVSPLPIERAAELMSQTG</sequence>
<dbReference type="RefSeq" id="WP_111360492.1">
    <property type="nucleotide sequence ID" value="NZ_NHSK01000198.1"/>
</dbReference>
<keyword evidence="1" id="KW-0472">Membrane</keyword>
<evidence type="ECO:0008006" key="4">
    <source>
        <dbReference type="Google" id="ProtNLM"/>
    </source>
</evidence>
<dbReference type="EMBL" id="NPEU01000701">
    <property type="protein sequence ID" value="RAI29231.1"/>
    <property type="molecule type" value="Genomic_DNA"/>
</dbReference>
<evidence type="ECO:0000313" key="2">
    <source>
        <dbReference type="EMBL" id="RAI29231.1"/>
    </source>
</evidence>
<feature type="transmembrane region" description="Helical" evidence="1">
    <location>
        <begin position="12"/>
        <end position="32"/>
    </location>
</feature>
<comment type="caution">
    <text evidence="2">The sequence shown here is derived from an EMBL/GenBank/DDBJ whole genome shotgun (WGS) entry which is preliminary data.</text>
</comment>
<protein>
    <recommendedName>
        <fullName evidence="4">DUF4239 domain-containing protein</fullName>
    </recommendedName>
</protein>
<keyword evidence="1" id="KW-1133">Transmembrane helix</keyword>
<dbReference type="AlphaFoldDB" id="A0A327JT45"/>
<dbReference type="OrthoDB" id="797232at2"/>
<evidence type="ECO:0000256" key="1">
    <source>
        <dbReference type="SAM" id="Phobius"/>
    </source>
</evidence>
<dbReference type="Proteomes" id="UP000248863">
    <property type="component" value="Unassembled WGS sequence"/>
</dbReference>
<evidence type="ECO:0000313" key="3">
    <source>
        <dbReference type="Proteomes" id="UP000248863"/>
    </source>
</evidence>
<feature type="transmembrane region" description="Helical" evidence="1">
    <location>
        <begin position="213"/>
        <end position="233"/>
    </location>
</feature>
<organism evidence="2 3">
    <name type="scientific">Rhodoplanes elegans</name>
    <dbReference type="NCBI Taxonomy" id="29408"/>
    <lineage>
        <taxon>Bacteria</taxon>
        <taxon>Pseudomonadati</taxon>
        <taxon>Pseudomonadota</taxon>
        <taxon>Alphaproteobacteria</taxon>
        <taxon>Hyphomicrobiales</taxon>
        <taxon>Nitrobacteraceae</taxon>
        <taxon>Rhodoplanes</taxon>
    </lineage>
</organism>
<gene>
    <name evidence="2" type="ORF">CH338_28740</name>
</gene>